<accession>A0A517MSM1</accession>
<evidence type="ECO:0000313" key="3">
    <source>
        <dbReference type="Proteomes" id="UP000319852"/>
    </source>
</evidence>
<dbReference type="AlphaFoldDB" id="A0A517MSM1"/>
<dbReference type="RefSeq" id="WP_145058602.1">
    <property type="nucleotide sequence ID" value="NZ_CP036263.1"/>
</dbReference>
<reference evidence="2 3" key="1">
    <citation type="submission" date="2019-02" db="EMBL/GenBank/DDBJ databases">
        <title>Deep-cultivation of Planctomycetes and their phenomic and genomic characterization uncovers novel biology.</title>
        <authorList>
            <person name="Wiegand S."/>
            <person name="Jogler M."/>
            <person name="Boedeker C."/>
            <person name="Pinto D."/>
            <person name="Vollmers J."/>
            <person name="Rivas-Marin E."/>
            <person name="Kohn T."/>
            <person name="Peeters S.H."/>
            <person name="Heuer A."/>
            <person name="Rast P."/>
            <person name="Oberbeckmann S."/>
            <person name="Bunk B."/>
            <person name="Jeske O."/>
            <person name="Meyerdierks A."/>
            <person name="Storesund J.E."/>
            <person name="Kallscheuer N."/>
            <person name="Luecker S."/>
            <person name="Lage O.M."/>
            <person name="Pohl T."/>
            <person name="Merkel B.J."/>
            <person name="Hornburger P."/>
            <person name="Mueller R.-W."/>
            <person name="Bruemmer F."/>
            <person name="Labrenz M."/>
            <person name="Spormann A.M."/>
            <person name="Op den Camp H."/>
            <person name="Overmann J."/>
            <person name="Amann R."/>
            <person name="Jetten M.S.M."/>
            <person name="Mascher T."/>
            <person name="Medema M.H."/>
            <person name="Devos D.P."/>
            <person name="Kaster A.-K."/>
            <person name="Ovreas L."/>
            <person name="Rohde M."/>
            <person name="Galperin M.Y."/>
            <person name="Jogler C."/>
        </authorList>
    </citation>
    <scope>NUCLEOTIDE SEQUENCE [LARGE SCALE GENOMIC DNA]</scope>
    <source>
        <strain evidence="2 3">HG15A2</strain>
    </source>
</reference>
<protein>
    <submittedName>
        <fullName evidence="2">Uncharacterized protein</fullName>
    </submittedName>
</protein>
<evidence type="ECO:0000313" key="2">
    <source>
        <dbReference type="EMBL" id="QDS97878.1"/>
    </source>
</evidence>
<feature type="transmembrane region" description="Helical" evidence="1">
    <location>
        <begin position="131"/>
        <end position="150"/>
    </location>
</feature>
<keyword evidence="1" id="KW-0472">Membrane</keyword>
<dbReference type="KEGG" id="amob:HG15A2_11460"/>
<keyword evidence="1" id="KW-0812">Transmembrane</keyword>
<proteinExistence type="predicted"/>
<feature type="transmembrane region" description="Helical" evidence="1">
    <location>
        <begin position="61"/>
        <end position="87"/>
    </location>
</feature>
<dbReference type="OrthoDB" id="9857395at2"/>
<sequence length="151" mass="16703">MIGRIVYGRFGRFFGQVIVARNDFQERKGADVAKKQRTKKQQPAKPVLDADETRASVAVTVAWMVSLTMTLVSVICTLLASWYMAAYPDSKRMPLFKDIMLSGGALIGLISLGLLVTAYRMRRHPPPTGLTVFAACLAIAPVVTVVARFWR</sequence>
<gene>
    <name evidence="2" type="ORF">HG15A2_11460</name>
</gene>
<evidence type="ECO:0000256" key="1">
    <source>
        <dbReference type="SAM" id="Phobius"/>
    </source>
</evidence>
<name>A0A517MSM1_9BACT</name>
<keyword evidence="1" id="KW-1133">Transmembrane helix</keyword>
<organism evidence="2 3">
    <name type="scientific">Adhaeretor mobilis</name>
    <dbReference type="NCBI Taxonomy" id="1930276"/>
    <lineage>
        <taxon>Bacteria</taxon>
        <taxon>Pseudomonadati</taxon>
        <taxon>Planctomycetota</taxon>
        <taxon>Planctomycetia</taxon>
        <taxon>Pirellulales</taxon>
        <taxon>Lacipirellulaceae</taxon>
        <taxon>Adhaeretor</taxon>
    </lineage>
</organism>
<keyword evidence="3" id="KW-1185">Reference proteome</keyword>
<feature type="transmembrane region" description="Helical" evidence="1">
    <location>
        <begin position="99"/>
        <end position="119"/>
    </location>
</feature>
<dbReference type="Proteomes" id="UP000319852">
    <property type="component" value="Chromosome"/>
</dbReference>
<dbReference type="EMBL" id="CP036263">
    <property type="protein sequence ID" value="QDS97878.1"/>
    <property type="molecule type" value="Genomic_DNA"/>
</dbReference>